<gene>
    <name evidence="2" type="ORF">C8Q71DRAFT_393736</name>
</gene>
<dbReference type="Proteomes" id="UP000814176">
    <property type="component" value="Unassembled WGS sequence"/>
</dbReference>
<reference evidence="2 3" key="1">
    <citation type="journal article" date="2021" name="Environ. Microbiol.">
        <title>Gene family expansions and transcriptome signatures uncover fungal adaptations to wood decay.</title>
        <authorList>
            <person name="Hage H."/>
            <person name="Miyauchi S."/>
            <person name="Viragh M."/>
            <person name="Drula E."/>
            <person name="Min B."/>
            <person name="Chaduli D."/>
            <person name="Navarro D."/>
            <person name="Favel A."/>
            <person name="Norest M."/>
            <person name="Lesage-Meessen L."/>
            <person name="Balint B."/>
            <person name="Merenyi Z."/>
            <person name="de Eugenio L."/>
            <person name="Morin E."/>
            <person name="Martinez A.T."/>
            <person name="Baldrian P."/>
            <person name="Stursova M."/>
            <person name="Martinez M.J."/>
            <person name="Novotny C."/>
            <person name="Magnuson J.K."/>
            <person name="Spatafora J.W."/>
            <person name="Maurice S."/>
            <person name="Pangilinan J."/>
            <person name="Andreopoulos W."/>
            <person name="LaButti K."/>
            <person name="Hundley H."/>
            <person name="Na H."/>
            <person name="Kuo A."/>
            <person name="Barry K."/>
            <person name="Lipzen A."/>
            <person name="Henrissat B."/>
            <person name="Riley R."/>
            <person name="Ahrendt S."/>
            <person name="Nagy L.G."/>
            <person name="Grigoriev I.V."/>
            <person name="Martin F."/>
            <person name="Rosso M.N."/>
        </authorList>
    </citation>
    <scope>NUCLEOTIDE SEQUENCE [LARGE SCALE GENOMIC DNA]</scope>
    <source>
        <strain evidence="2 3">CIRM-BRFM 1785</strain>
    </source>
</reference>
<name>A0ABQ8K0F4_9APHY</name>
<dbReference type="EMBL" id="JADCUA010000035">
    <property type="protein sequence ID" value="KAH9829900.1"/>
    <property type="molecule type" value="Genomic_DNA"/>
</dbReference>
<keyword evidence="3" id="KW-1185">Reference proteome</keyword>
<evidence type="ECO:0000313" key="3">
    <source>
        <dbReference type="Proteomes" id="UP000814176"/>
    </source>
</evidence>
<dbReference type="RefSeq" id="XP_047773263.1">
    <property type="nucleotide sequence ID" value="XM_047918280.1"/>
</dbReference>
<dbReference type="GeneID" id="71999012"/>
<sequence>MGMMRVLQRVGRCAHNAPVISKLAEAEKAHVRRSLDTRSGDSPSHSVNTRSASAFIPRQRDPGHSSATQVAVHHSGDERDDVRCAEANVARVRSTAGATGTDATRGAGTAGCTALLRCVRARCSGAARGRSSAVSVLAAASVSQCEQAQGQRRCTYVQSVPSLPFPSNRALLATGQPDRRMRRVVPCTDAIGRHRISGCGHRLTCCVLTSGPCNGGTYSPPRTPCTREREVCLRTREFPANAHRTCAAPSPSVELCPRSSPPVESS</sequence>
<evidence type="ECO:0008006" key="4">
    <source>
        <dbReference type="Google" id="ProtNLM"/>
    </source>
</evidence>
<feature type="compositionally biased region" description="Polar residues" evidence="1">
    <location>
        <begin position="40"/>
        <end position="52"/>
    </location>
</feature>
<protein>
    <recommendedName>
        <fullName evidence="4">Chitin-binding type-2 domain-containing protein</fullName>
    </recommendedName>
</protein>
<evidence type="ECO:0000313" key="2">
    <source>
        <dbReference type="EMBL" id="KAH9829900.1"/>
    </source>
</evidence>
<proteinExistence type="predicted"/>
<feature type="region of interest" description="Disordered" evidence="1">
    <location>
        <begin position="31"/>
        <end position="81"/>
    </location>
</feature>
<organism evidence="2 3">
    <name type="scientific">Rhodofomes roseus</name>
    <dbReference type="NCBI Taxonomy" id="34475"/>
    <lineage>
        <taxon>Eukaryota</taxon>
        <taxon>Fungi</taxon>
        <taxon>Dikarya</taxon>
        <taxon>Basidiomycota</taxon>
        <taxon>Agaricomycotina</taxon>
        <taxon>Agaricomycetes</taxon>
        <taxon>Polyporales</taxon>
        <taxon>Rhodofomes</taxon>
    </lineage>
</organism>
<accession>A0ABQ8K0F4</accession>
<comment type="caution">
    <text evidence="2">The sequence shown here is derived from an EMBL/GenBank/DDBJ whole genome shotgun (WGS) entry which is preliminary data.</text>
</comment>
<evidence type="ECO:0000256" key="1">
    <source>
        <dbReference type="SAM" id="MobiDB-lite"/>
    </source>
</evidence>